<keyword evidence="7" id="KW-1185">Reference proteome</keyword>
<dbReference type="InterPro" id="IPR050546">
    <property type="entry name" value="Glycosyl_Hydrlase_16"/>
</dbReference>
<dbReference type="InterPro" id="IPR013320">
    <property type="entry name" value="ConA-like_dom_sf"/>
</dbReference>
<organism evidence="6 7">
    <name type="scientific">Vespula vulgaris</name>
    <name type="common">Yellow jacket</name>
    <name type="synonym">Wasp</name>
    <dbReference type="NCBI Taxonomy" id="7454"/>
    <lineage>
        <taxon>Eukaryota</taxon>
        <taxon>Metazoa</taxon>
        <taxon>Ecdysozoa</taxon>
        <taxon>Arthropoda</taxon>
        <taxon>Hexapoda</taxon>
        <taxon>Insecta</taxon>
        <taxon>Pterygota</taxon>
        <taxon>Neoptera</taxon>
        <taxon>Endopterygota</taxon>
        <taxon>Hymenoptera</taxon>
        <taxon>Apocrita</taxon>
        <taxon>Aculeata</taxon>
        <taxon>Vespoidea</taxon>
        <taxon>Vespidae</taxon>
        <taxon>Vespinae</taxon>
        <taxon>Vespula</taxon>
    </lineage>
</organism>
<dbReference type="InterPro" id="IPR000757">
    <property type="entry name" value="Beta-glucanase-like"/>
</dbReference>
<evidence type="ECO:0000259" key="5">
    <source>
        <dbReference type="PROSITE" id="PS51969"/>
    </source>
</evidence>
<dbReference type="InterPro" id="IPR031756">
    <property type="entry name" value="BGBP_N"/>
</dbReference>
<evidence type="ECO:0000256" key="3">
    <source>
        <dbReference type="ARBA" id="ARBA00022859"/>
    </source>
</evidence>
<dbReference type="InterPro" id="IPR043030">
    <property type="entry name" value="BGBP_N_sf"/>
</dbReference>
<feature type="domain" description="GH16" evidence="4">
    <location>
        <begin position="131"/>
        <end position="474"/>
    </location>
</feature>
<evidence type="ECO:0000259" key="4">
    <source>
        <dbReference type="PROSITE" id="PS51762"/>
    </source>
</evidence>
<dbReference type="GO" id="GO:0004553">
    <property type="term" value="F:hydrolase activity, hydrolyzing O-glycosyl compounds"/>
    <property type="evidence" value="ECO:0007669"/>
    <property type="project" value="InterPro"/>
</dbReference>
<sequence>MFLNFNYYRFYRSIFFCLVALLVNVNINCYAYTPPSATVEPLYPKGLRISVPHEQGITLVAYHVKFNEDFYSLEAGVISIDIIKPRNGRWVYEDHTTELKEGDMIYFWVHVVYQGLGYNLLNQEHRVTEFYNYDGTPVHANNAGNCETPSITKVLDRDGKLQNVCTNQLIFEDNFNNLNTTRWTVLEQFSFTPDYEFVIYNNSDDNVSIKNQQLVIIPTFLDEKRGADFVRRGTLNLERCTSTDSNNCRLEAVGSRILPPILSGRLNSKNSFAFLYGRVEVRAKLPRGDWIYPLISLEIANDNKQEGWTQPLIRVASASGNPTLRSQQGTDLSGYVLCAGALSPIQTNQGQSPYTARAELLRRNSGILWSEDFHTYEIEWREDRILAKVDKTIYGEQKITENAFNQPFYLTLGLAVGGRGEFPDLCMSDNYMKPWKNVGSKAVLDFYEARDNWARTWNKESSDLKIDYVKVWSV</sequence>
<feature type="domain" description="CBM39" evidence="5">
    <location>
        <begin position="32"/>
        <end position="132"/>
    </location>
</feature>
<dbReference type="SUPFAM" id="SSF49899">
    <property type="entry name" value="Concanavalin A-like lectins/glucanases"/>
    <property type="match status" value="1"/>
</dbReference>
<comment type="similarity">
    <text evidence="1">Belongs to the insect beta-1,3-glucan binding protein family.</text>
</comment>
<evidence type="ECO:0000256" key="1">
    <source>
        <dbReference type="ARBA" id="ARBA00008781"/>
    </source>
</evidence>
<reference evidence="6" key="1">
    <citation type="journal article" date="2020" name="G3 (Bethesda)">
        <title>High-Quality Assemblies for Three Invasive Social Wasps from the &lt;i&gt;Vespula&lt;/i&gt; Genus.</title>
        <authorList>
            <person name="Harrop T.W.R."/>
            <person name="Guhlin J."/>
            <person name="McLaughlin G.M."/>
            <person name="Permina E."/>
            <person name="Stockwell P."/>
            <person name="Gilligan J."/>
            <person name="Le Lec M.F."/>
            <person name="Gruber M.A.M."/>
            <person name="Quinn O."/>
            <person name="Lovegrove M."/>
            <person name="Duncan E.J."/>
            <person name="Remnant E.J."/>
            <person name="Van Eeckhoven J."/>
            <person name="Graham B."/>
            <person name="Knapp R.A."/>
            <person name="Langford K.W."/>
            <person name="Kronenberg Z."/>
            <person name="Press M.O."/>
            <person name="Eacker S.M."/>
            <person name="Wilson-Rankin E.E."/>
            <person name="Purcell J."/>
            <person name="Lester P.J."/>
            <person name="Dearden P.K."/>
        </authorList>
    </citation>
    <scope>NUCLEOTIDE SEQUENCE</scope>
    <source>
        <strain evidence="6">Marl-1</strain>
    </source>
</reference>
<dbReference type="PROSITE" id="PS51762">
    <property type="entry name" value="GH16_2"/>
    <property type="match status" value="1"/>
</dbReference>
<dbReference type="EMBL" id="JACSEA010000003">
    <property type="protein sequence ID" value="KAF7405085.1"/>
    <property type="molecule type" value="Genomic_DNA"/>
</dbReference>
<evidence type="ECO:0000313" key="6">
    <source>
        <dbReference type="EMBL" id="KAF7405085.1"/>
    </source>
</evidence>
<dbReference type="AlphaFoldDB" id="A0A834KEG4"/>
<evidence type="ECO:0000256" key="2">
    <source>
        <dbReference type="ARBA" id="ARBA00022588"/>
    </source>
</evidence>
<dbReference type="PANTHER" id="PTHR10963">
    <property type="entry name" value="GLYCOSYL HYDROLASE-RELATED"/>
    <property type="match status" value="1"/>
</dbReference>
<dbReference type="Pfam" id="PF15886">
    <property type="entry name" value="CBM39"/>
    <property type="match status" value="1"/>
</dbReference>
<gene>
    <name evidence="6" type="ORF">HZH66_003991</name>
</gene>
<dbReference type="PANTHER" id="PTHR10963:SF60">
    <property type="entry name" value="GRAM-NEGATIVE BACTERIA-BINDING PROTEIN 1-RELATED"/>
    <property type="match status" value="1"/>
</dbReference>
<dbReference type="Gene3D" id="2.60.40.2140">
    <property type="entry name" value="Beta-1,3-glucan-recognition protein, N-terminal domain"/>
    <property type="match status" value="1"/>
</dbReference>
<proteinExistence type="inferred from homology"/>
<keyword evidence="2" id="KW-0399">Innate immunity</keyword>
<comment type="caution">
    <text evidence="6">The sequence shown here is derived from an EMBL/GenBank/DDBJ whole genome shotgun (WGS) entry which is preliminary data.</text>
</comment>
<evidence type="ECO:0000313" key="7">
    <source>
        <dbReference type="Proteomes" id="UP000614350"/>
    </source>
</evidence>
<dbReference type="Proteomes" id="UP000614350">
    <property type="component" value="Unassembled WGS sequence"/>
</dbReference>
<dbReference type="Gene3D" id="2.60.120.200">
    <property type="match status" value="1"/>
</dbReference>
<keyword evidence="3" id="KW-0391">Immunity</keyword>
<dbReference type="GO" id="GO:0045087">
    <property type="term" value="P:innate immune response"/>
    <property type="evidence" value="ECO:0007669"/>
    <property type="project" value="UniProtKB-KW"/>
</dbReference>
<accession>A0A834KEG4</accession>
<dbReference type="PROSITE" id="PS51969">
    <property type="entry name" value="CBM39"/>
    <property type="match status" value="1"/>
</dbReference>
<protein>
    <submittedName>
        <fullName evidence="6">Uncharacterized protein</fullName>
    </submittedName>
</protein>
<dbReference type="GO" id="GO:0030246">
    <property type="term" value="F:carbohydrate binding"/>
    <property type="evidence" value="ECO:0007669"/>
    <property type="project" value="InterPro"/>
</dbReference>
<name>A0A834KEG4_VESVU</name>
<dbReference type="GO" id="GO:0005975">
    <property type="term" value="P:carbohydrate metabolic process"/>
    <property type="evidence" value="ECO:0007669"/>
    <property type="project" value="InterPro"/>
</dbReference>